<accession>A0A2N5DWE3</accession>
<dbReference type="OrthoDB" id="6563868at2"/>
<protein>
    <submittedName>
        <fullName evidence="1">Uncharacterized protein</fullName>
    </submittedName>
</protein>
<comment type="caution">
    <text evidence="1">The sequence shown here is derived from an EMBL/GenBank/DDBJ whole genome shotgun (WGS) entry which is preliminary data.</text>
</comment>
<dbReference type="Proteomes" id="UP000234503">
    <property type="component" value="Unassembled WGS sequence"/>
</dbReference>
<gene>
    <name evidence="1" type="ORF">CYR32_16770</name>
</gene>
<evidence type="ECO:0000313" key="2">
    <source>
        <dbReference type="Proteomes" id="UP000234503"/>
    </source>
</evidence>
<dbReference type="EMBL" id="PJZH01000023">
    <property type="protein sequence ID" value="PLR31514.1"/>
    <property type="molecule type" value="Genomic_DNA"/>
</dbReference>
<name>A0A2N5DWE3_9GAMM</name>
<keyword evidence="2" id="KW-1185">Reference proteome</keyword>
<evidence type="ECO:0000313" key="1">
    <source>
        <dbReference type="EMBL" id="PLR31514.1"/>
    </source>
</evidence>
<organism evidence="1 2">
    <name type="scientific">Chimaeribacter coloradensis</name>
    <dbReference type="NCBI Taxonomy" id="2060068"/>
    <lineage>
        <taxon>Bacteria</taxon>
        <taxon>Pseudomonadati</taxon>
        <taxon>Pseudomonadota</taxon>
        <taxon>Gammaproteobacteria</taxon>
        <taxon>Enterobacterales</taxon>
        <taxon>Yersiniaceae</taxon>
        <taxon>Chimaeribacter</taxon>
    </lineage>
</organism>
<reference evidence="1 2" key="1">
    <citation type="submission" date="2017-12" db="EMBL/GenBank/DDBJ databases">
        <title>Characterization of six clinical isolates of Enterochimera gen. nov., a novel genus of the Yersiniaciae family and the three species Enterochimera arupensis sp. nov., Enterochimera coloradensis sp. nov, and Enterochimera californica sp. nov.</title>
        <authorList>
            <person name="Rossi A."/>
            <person name="Fisher M."/>
        </authorList>
    </citation>
    <scope>NUCLEOTIDE SEQUENCE [LARGE SCALE GENOMIC DNA]</scope>
    <source>
        <strain evidence="2">2016-Iso4</strain>
    </source>
</reference>
<dbReference type="AlphaFoldDB" id="A0A2N5DWE3"/>
<proteinExistence type="predicted"/>
<sequence>MSLEIEKKSEAPGDYRYAATCRETGYAFEVTGKGATATEADADLRKNIREMAQRLDELMQMSKVSA</sequence>